<evidence type="ECO:0000313" key="2">
    <source>
        <dbReference type="EMBL" id="GAA4232751.1"/>
    </source>
</evidence>
<feature type="transmembrane region" description="Helical" evidence="1">
    <location>
        <begin position="132"/>
        <end position="158"/>
    </location>
</feature>
<dbReference type="PANTHER" id="PTHR39165:SF1">
    <property type="entry name" value="DUF456 DOMAIN-CONTAINING PROTEIN"/>
    <property type="match status" value="1"/>
</dbReference>
<dbReference type="RefSeq" id="WP_344786812.1">
    <property type="nucleotide sequence ID" value="NZ_BAABCA010000002.1"/>
</dbReference>
<evidence type="ECO:0000256" key="1">
    <source>
        <dbReference type="SAM" id="Phobius"/>
    </source>
</evidence>
<feature type="transmembrane region" description="Helical" evidence="1">
    <location>
        <begin position="88"/>
        <end position="112"/>
    </location>
</feature>
<dbReference type="PANTHER" id="PTHR39165">
    <property type="entry name" value="IG HYPOTHETICAL 17883"/>
    <property type="match status" value="1"/>
</dbReference>
<keyword evidence="3" id="KW-1185">Reference proteome</keyword>
<dbReference type="EMBL" id="BAABCA010000002">
    <property type="protein sequence ID" value="GAA4232751.1"/>
    <property type="molecule type" value="Genomic_DNA"/>
</dbReference>
<dbReference type="InterPro" id="IPR007403">
    <property type="entry name" value="DUF456"/>
</dbReference>
<keyword evidence="1" id="KW-0472">Membrane</keyword>
<evidence type="ECO:0000313" key="3">
    <source>
        <dbReference type="Proteomes" id="UP001501496"/>
    </source>
</evidence>
<feature type="transmembrane region" description="Helical" evidence="1">
    <location>
        <begin position="50"/>
        <end position="68"/>
    </location>
</feature>
<dbReference type="Pfam" id="PF04306">
    <property type="entry name" value="DUF456"/>
    <property type="match status" value="1"/>
</dbReference>
<name>A0ABP8C2T0_9FLAO</name>
<accession>A0ABP8C2T0</accession>
<sequence>MDIILLIIASLLIILGIIGSFLPVLPGPITSWFGLLTIYLTNTIPINKPFLITTFIIAFLVWILDYIIPAVGTKRFGGTKAGMIGTSIGLVVGLIAPIPAGIIVGPFIGAFIGELLNKADSQTALKAAFGSFIGFLTSTFVKFIVAVIYLGLFLNIVWSYKMQLFNL</sequence>
<organism evidence="2 3">
    <name type="scientific">Postechiella marina</name>
    <dbReference type="NCBI Taxonomy" id="943941"/>
    <lineage>
        <taxon>Bacteria</taxon>
        <taxon>Pseudomonadati</taxon>
        <taxon>Bacteroidota</taxon>
        <taxon>Flavobacteriia</taxon>
        <taxon>Flavobacteriales</taxon>
        <taxon>Flavobacteriaceae</taxon>
        <taxon>Postechiella</taxon>
    </lineage>
</organism>
<keyword evidence="1" id="KW-1133">Transmembrane helix</keyword>
<reference evidence="3" key="1">
    <citation type="journal article" date="2019" name="Int. J. Syst. Evol. Microbiol.">
        <title>The Global Catalogue of Microorganisms (GCM) 10K type strain sequencing project: providing services to taxonomists for standard genome sequencing and annotation.</title>
        <authorList>
            <consortium name="The Broad Institute Genomics Platform"/>
            <consortium name="The Broad Institute Genome Sequencing Center for Infectious Disease"/>
            <person name="Wu L."/>
            <person name="Ma J."/>
        </authorList>
    </citation>
    <scope>NUCLEOTIDE SEQUENCE [LARGE SCALE GENOMIC DNA]</scope>
    <source>
        <strain evidence="3">JCM 17630</strain>
    </source>
</reference>
<proteinExistence type="predicted"/>
<protein>
    <submittedName>
        <fullName evidence="2">DUF456 domain-containing protein</fullName>
    </submittedName>
</protein>
<comment type="caution">
    <text evidence="2">The sequence shown here is derived from an EMBL/GenBank/DDBJ whole genome shotgun (WGS) entry which is preliminary data.</text>
</comment>
<gene>
    <name evidence="2" type="ORF">GCM10022291_08180</name>
</gene>
<keyword evidence="1" id="KW-0812">Transmembrane</keyword>
<dbReference type="Proteomes" id="UP001501496">
    <property type="component" value="Unassembled WGS sequence"/>
</dbReference>